<reference evidence="1 2" key="1">
    <citation type="submission" date="2022-09" db="EMBL/GenBank/DDBJ databases">
        <authorList>
            <person name="Palmer J.M."/>
        </authorList>
    </citation>
    <scope>NUCLEOTIDE SEQUENCE [LARGE SCALE GENOMIC DNA]</scope>
    <source>
        <strain evidence="1 2">DSM 7382</strain>
    </source>
</reference>
<comment type="caution">
    <text evidence="1">The sequence shown here is derived from an EMBL/GenBank/DDBJ whole genome shotgun (WGS) entry which is preliminary data.</text>
</comment>
<organism evidence="1 2">
    <name type="scientific">Cerrena zonata</name>
    <dbReference type="NCBI Taxonomy" id="2478898"/>
    <lineage>
        <taxon>Eukaryota</taxon>
        <taxon>Fungi</taxon>
        <taxon>Dikarya</taxon>
        <taxon>Basidiomycota</taxon>
        <taxon>Agaricomycotina</taxon>
        <taxon>Agaricomycetes</taxon>
        <taxon>Polyporales</taxon>
        <taxon>Cerrenaceae</taxon>
        <taxon>Cerrena</taxon>
    </lineage>
</organism>
<accession>A0AAW0F8T1</accession>
<proteinExistence type="predicted"/>
<name>A0AAW0F8T1_9APHY</name>
<sequence>MTTDTSVVLSVVTKGDEPIDAFPLVCIIFPSTNGRMSEPSSAASREFSGHLTIKTQALTLLNSRLFIYYPRFR</sequence>
<dbReference type="EMBL" id="JASBNA010000131">
    <property type="protein sequence ID" value="KAK7676161.1"/>
    <property type="molecule type" value="Genomic_DNA"/>
</dbReference>
<evidence type="ECO:0000313" key="2">
    <source>
        <dbReference type="Proteomes" id="UP001385951"/>
    </source>
</evidence>
<evidence type="ECO:0000313" key="1">
    <source>
        <dbReference type="EMBL" id="KAK7676161.1"/>
    </source>
</evidence>
<protein>
    <submittedName>
        <fullName evidence="1">Uncharacterized protein</fullName>
    </submittedName>
</protein>
<dbReference type="Proteomes" id="UP001385951">
    <property type="component" value="Unassembled WGS sequence"/>
</dbReference>
<dbReference type="AlphaFoldDB" id="A0AAW0F8T1"/>
<gene>
    <name evidence="1" type="ORF">QCA50_020872</name>
</gene>
<keyword evidence="2" id="KW-1185">Reference proteome</keyword>